<comment type="caution">
    <text evidence="1">The sequence shown here is derived from an EMBL/GenBank/DDBJ whole genome shotgun (WGS) entry which is preliminary data.</text>
</comment>
<organism evidence="1 2">
    <name type="scientific">Streptomyces broussonetiae</name>
    <dbReference type="NCBI Taxonomy" id="2686304"/>
    <lineage>
        <taxon>Bacteria</taxon>
        <taxon>Bacillati</taxon>
        <taxon>Actinomycetota</taxon>
        <taxon>Actinomycetes</taxon>
        <taxon>Kitasatosporales</taxon>
        <taxon>Streptomycetaceae</taxon>
        <taxon>Streptomyces</taxon>
    </lineage>
</organism>
<sequence>MTVPVGTPAPGATGATVTVKPTGCPTADGSGEEVTVVVVAAGSTVWVSVPVEGLRLAFPL</sequence>
<name>A0ABV5EL24_9ACTN</name>
<dbReference type="RefSeq" id="WP_376736037.1">
    <property type="nucleotide sequence ID" value="NZ_JAYMRP010000047.1"/>
</dbReference>
<keyword evidence="2" id="KW-1185">Reference proteome</keyword>
<evidence type="ECO:0000313" key="2">
    <source>
        <dbReference type="Proteomes" id="UP001585080"/>
    </source>
</evidence>
<dbReference type="Proteomes" id="UP001585080">
    <property type="component" value="Unassembled WGS sequence"/>
</dbReference>
<protein>
    <submittedName>
        <fullName evidence="1">Uncharacterized protein</fullName>
    </submittedName>
</protein>
<evidence type="ECO:0000313" key="1">
    <source>
        <dbReference type="EMBL" id="MFB8777544.1"/>
    </source>
</evidence>
<reference evidence="1 2" key="1">
    <citation type="submission" date="2024-01" db="EMBL/GenBank/DDBJ databases">
        <title>Genome mining of biosynthetic gene clusters to explore secondary metabolites of Streptomyces sp.</title>
        <authorList>
            <person name="Baig A."/>
            <person name="Ajitkumar Shintre N."/>
            <person name="Kumar H."/>
            <person name="Anbarasu A."/>
            <person name="Ramaiah S."/>
        </authorList>
    </citation>
    <scope>NUCLEOTIDE SEQUENCE [LARGE SCALE GENOMIC DNA]</scope>
    <source>
        <strain evidence="1 2">A57</strain>
    </source>
</reference>
<dbReference type="EMBL" id="JAYMRP010000047">
    <property type="protein sequence ID" value="MFB8777544.1"/>
    <property type="molecule type" value="Genomic_DNA"/>
</dbReference>
<accession>A0ABV5EL24</accession>
<proteinExistence type="predicted"/>
<gene>
    <name evidence="1" type="ORF">VSS16_33330</name>
</gene>